<evidence type="ECO:0000256" key="5">
    <source>
        <dbReference type="ARBA" id="ARBA00022777"/>
    </source>
</evidence>
<dbReference type="PROSITE" id="PS50110">
    <property type="entry name" value="RESPONSE_REGULATORY"/>
    <property type="match status" value="1"/>
</dbReference>
<dbReference type="CDD" id="cd18161">
    <property type="entry name" value="REC_hyHK_blue-like"/>
    <property type="match status" value="1"/>
</dbReference>
<keyword evidence="4" id="KW-0808">Transferase</keyword>
<dbReference type="PANTHER" id="PTHR43065:SF42">
    <property type="entry name" value="TWO-COMPONENT SENSOR PPRA"/>
    <property type="match status" value="1"/>
</dbReference>
<dbReference type="Gene3D" id="1.10.287.130">
    <property type="match status" value="1"/>
</dbReference>
<evidence type="ECO:0000256" key="1">
    <source>
        <dbReference type="ARBA" id="ARBA00000085"/>
    </source>
</evidence>
<dbReference type="Gene3D" id="2.10.70.100">
    <property type="match status" value="1"/>
</dbReference>
<dbReference type="SUPFAM" id="SSF55781">
    <property type="entry name" value="GAF domain-like"/>
    <property type="match status" value="1"/>
</dbReference>
<dbReference type="Proteomes" id="UP001529369">
    <property type="component" value="Unassembled WGS sequence"/>
</dbReference>
<dbReference type="EC" id="2.7.13.3" evidence="2"/>
<dbReference type="InterPro" id="IPR035965">
    <property type="entry name" value="PAS-like_dom_sf"/>
</dbReference>
<feature type="domain" description="PAS" evidence="9">
    <location>
        <begin position="61"/>
        <end position="106"/>
    </location>
</feature>
<dbReference type="InterPro" id="IPR029016">
    <property type="entry name" value="GAF-like_dom_sf"/>
</dbReference>
<feature type="domain" description="Response regulatory" evidence="8">
    <location>
        <begin position="754"/>
        <end position="870"/>
    </location>
</feature>
<dbReference type="Gene3D" id="3.40.50.2300">
    <property type="match status" value="1"/>
</dbReference>
<dbReference type="InterPro" id="IPR003018">
    <property type="entry name" value="GAF"/>
</dbReference>
<dbReference type="Pfam" id="PF13426">
    <property type="entry name" value="PAS_9"/>
    <property type="match status" value="1"/>
</dbReference>
<feature type="modified residue" description="4-aspartylphosphate" evidence="6">
    <location>
        <position position="804"/>
    </location>
</feature>
<sequence length="873" mass="94402">MNSPAPAASPATQAQVEADQERIGAEILGLDLSTDPFVSAVRATRMPMIISNPRLPDNPTVFANDAFVRLTGYPREEILGRNCRFLQGPATDRDSIRRISEAVRSQQSIEIDIRNHRKDGSTFWNRLLLAPVHDAAGELTYFFASQMDVTIERERLAGLESRNAALVAQLSDRLQSLSESEARLRFATEAGKLGIWELDLRRGELTASAICRLNYGRPADSPFDFATLREVVHPEDLPRLQAGLAESIASGADFGAEFRVLRPDGTPGWIEARAQVVTGLDGAPLRLAGTSRDITNRKNNEAQNRALLELDDCFRALDRPADLAAAAAEILGRTLEASRAGYGTIDLEAETVTIERDWNAPGVASLAGVLRFRDYGSYIEDLKRGETVVFGNAEVDPRTAGNAAALRAISAVSVINMPVTERNGLVALLYINHATAREWQPHELAFVREVAQRTRMAVERRRAEDDLRALAESLESQVVSRTEALMEAEAALRQSQKMEAVGQLTGGLAHDFNNLLAGITGSLELMRTRIAQGRLPEVQRYLTAARGAADRAAALTHRLLAFSRRQTLAPRPTDMNKLVAGMEELIRRTIGPAITLEVVGAGGLWATLTDQSQLENALLNLCINSRDAMPNGGRLTIETSNRWLDDRMAAAQDLPAGQYVALSVSDTGTGMTPDIISKAFDPFFTTKPIGQGTGLGLSMIYGFARQSGGQVRIYSEIGQGSVVSVYLPRHVGATESAESPGADPELPRAEVGESVLVVDDEPTIRMLVTDVLQELGYAAIEAEDGAGGLKLLRSPARVDLLVTDVGLPGGMNGRQLADAGRALRPGLKVLFITGYAENAAIGHGHLEPGMHVLTKPFAMETLANRIRALIEGG</sequence>
<dbReference type="Pfam" id="PF01590">
    <property type="entry name" value="GAF"/>
    <property type="match status" value="1"/>
</dbReference>
<dbReference type="SMART" id="SM00387">
    <property type="entry name" value="HATPase_c"/>
    <property type="match status" value="1"/>
</dbReference>
<evidence type="ECO:0000259" key="8">
    <source>
        <dbReference type="PROSITE" id="PS50110"/>
    </source>
</evidence>
<evidence type="ECO:0000313" key="11">
    <source>
        <dbReference type="EMBL" id="MDN3564952.1"/>
    </source>
</evidence>
<keyword evidence="5" id="KW-0418">Kinase</keyword>
<dbReference type="PROSITE" id="PS50109">
    <property type="entry name" value="HIS_KIN"/>
    <property type="match status" value="1"/>
</dbReference>
<dbReference type="SUPFAM" id="SSF55785">
    <property type="entry name" value="PYP-like sensor domain (PAS domain)"/>
    <property type="match status" value="2"/>
</dbReference>
<dbReference type="Pfam" id="PF00512">
    <property type="entry name" value="HisKA"/>
    <property type="match status" value="1"/>
</dbReference>
<feature type="domain" description="PAC" evidence="10">
    <location>
        <begin position="254"/>
        <end position="306"/>
    </location>
</feature>
<dbReference type="SMART" id="SM00448">
    <property type="entry name" value="REC"/>
    <property type="match status" value="1"/>
</dbReference>
<dbReference type="Pfam" id="PF00072">
    <property type="entry name" value="Response_reg"/>
    <property type="match status" value="1"/>
</dbReference>
<dbReference type="EMBL" id="JAUFPN010000126">
    <property type="protein sequence ID" value="MDN3564952.1"/>
    <property type="molecule type" value="Genomic_DNA"/>
</dbReference>
<dbReference type="InterPro" id="IPR036890">
    <property type="entry name" value="HATPase_C_sf"/>
</dbReference>
<dbReference type="SMART" id="SM00086">
    <property type="entry name" value="PAC"/>
    <property type="match status" value="2"/>
</dbReference>
<dbReference type="PRINTS" id="PR00344">
    <property type="entry name" value="BCTRLSENSOR"/>
</dbReference>
<comment type="caution">
    <text evidence="11">The sequence shown here is derived from an EMBL/GenBank/DDBJ whole genome shotgun (WGS) entry which is preliminary data.</text>
</comment>
<dbReference type="Pfam" id="PF08447">
    <property type="entry name" value="PAS_3"/>
    <property type="match status" value="1"/>
</dbReference>
<dbReference type="CDD" id="cd00082">
    <property type="entry name" value="HisKA"/>
    <property type="match status" value="1"/>
</dbReference>
<dbReference type="SUPFAM" id="SSF52172">
    <property type="entry name" value="CheY-like"/>
    <property type="match status" value="1"/>
</dbReference>
<dbReference type="InterPro" id="IPR001789">
    <property type="entry name" value="Sig_transdc_resp-reg_receiver"/>
</dbReference>
<dbReference type="InterPro" id="IPR013655">
    <property type="entry name" value="PAS_fold_3"/>
</dbReference>
<dbReference type="Gene3D" id="3.30.565.10">
    <property type="entry name" value="Histidine kinase-like ATPase, C-terminal domain"/>
    <property type="match status" value="1"/>
</dbReference>
<dbReference type="NCBIfam" id="TIGR00229">
    <property type="entry name" value="sensory_box"/>
    <property type="match status" value="2"/>
</dbReference>
<dbReference type="PROSITE" id="PS50113">
    <property type="entry name" value="PAC"/>
    <property type="match status" value="2"/>
</dbReference>
<dbReference type="SUPFAM" id="SSF55874">
    <property type="entry name" value="ATPase domain of HSP90 chaperone/DNA topoisomerase II/histidine kinase"/>
    <property type="match status" value="1"/>
</dbReference>
<dbReference type="SUPFAM" id="SSF47384">
    <property type="entry name" value="Homodimeric domain of signal transducing histidine kinase"/>
    <property type="match status" value="1"/>
</dbReference>
<dbReference type="InterPro" id="IPR036097">
    <property type="entry name" value="HisK_dim/P_sf"/>
</dbReference>
<dbReference type="InterPro" id="IPR000014">
    <property type="entry name" value="PAS"/>
</dbReference>
<evidence type="ECO:0000256" key="2">
    <source>
        <dbReference type="ARBA" id="ARBA00012438"/>
    </source>
</evidence>
<dbReference type="PROSITE" id="PS50112">
    <property type="entry name" value="PAS"/>
    <property type="match status" value="1"/>
</dbReference>
<feature type="domain" description="Histidine kinase" evidence="7">
    <location>
        <begin position="507"/>
        <end position="731"/>
    </location>
</feature>
<evidence type="ECO:0000256" key="3">
    <source>
        <dbReference type="ARBA" id="ARBA00022553"/>
    </source>
</evidence>
<keyword evidence="3 6" id="KW-0597">Phosphoprotein</keyword>
<dbReference type="InterPro" id="IPR000700">
    <property type="entry name" value="PAS-assoc_C"/>
</dbReference>
<dbReference type="InterPro" id="IPR003661">
    <property type="entry name" value="HisK_dim/P_dom"/>
</dbReference>
<evidence type="ECO:0000313" key="12">
    <source>
        <dbReference type="Proteomes" id="UP001529369"/>
    </source>
</evidence>
<feature type="domain" description="PAC" evidence="10">
    <location>
        <begin position="107"/>
        <end position="161"/>
    </location>
</feature>
<dbReference type="RefSeq" id="WP_290316767.1">
    <property type="nucleotide sequence ID" value="NZ_JAUFPN010000126.1"/>
</dbReference>
<dbReference type="Gene3D" id="3.30.450.40">
    <property type="match status" value="1"/>
</dbReference>
<evidence type="ECO:0000259" key="7">
    <source>
        <dbReference type="PROSITE" id="PS50109"/>
    </source>
</evidence>
<dbReference type="PANTHER" id="PTHR43065">
    <property type="entry name" value="SENSOR HISTIDINE KINASE"/>
    <property type="match status" value="1"/>
</dbReference>
<comment type="catalytic activity">
    <reaction evidence="1">
        <text>ATP + protein L-histidine = ADP + protein N-phospho-L-histidine.</text>
        <dbReference type="EC" id="2.7.13.3"/>
    </reaction>
</comment>
<evidence type="ECO:0000256" key="4">
    <source>
        <dbReference type="ARBA" id="ARBA00022679"/>
    </source>
</evidence>
<dbReference type="CDD" id="cd00130">
    <property type="entry name" value="PAS"/>
    <property type="match status" value="2"/>
</dbReference>
<dbReference type="Gene3D" id="3.30.450.20">
    <property type="entry name" value="PAS domain"/>
    <property type="match status" value="2"/>
</dbReference>
<name>A0ABT8A587_9PROT</name>
<dbReference type="InterPro" id="IPR004358">
    <property type="entry name" value="Sig_transdc_His_kin-like_C"/>
</dbReference>
<dbReference type="InterPro" id="IPR003594">
    <property type="entry name" value="HATPase_dom"/>
</dbReference>
<dbReference type="SMART" id="SM00065">
    <property type="entry name" value="GAF"/>
    <property type="match status" value="1"/>
</dbReference>
<gene>
    <name evidence="11" type="ORF">QWZ14_11320</name>
</gene>
<evidence type="ECO:0000256" key="6">
    <source>
        <dbReference type="PROSITE-ProRule" id="PRU00169"/>
    </source>
</evidence>
<dbReference type="InterPro" id="IPR005467">
    <property type="entry name" value="His_kinase_dom"/>
</dbReference>
<dbReference type="SMART" id="SM00388">
    <property type="entry name" value="HisKA"/>
    <property type="match status" value="1"/>
</dbReference>
<evidence type="ECO:0000259" key="9">
    <source>
        <dbReference type="PROSITE" id="PS50112"/>
    </source>
</evidence>
<proteinExistence type="predicted"/>
<evidence type="ECO:0000259" key="10">
    <source>
        <dbReference type="PROSITE" id="PS50113"/>
    </source>
</evidence>
<organism evidence="11 12">
    <name type="scientific">Paeniroseomonas aquatica</name>
    <dbReference type="NCBI Taxonomy" id="373043"/>
    <lineage>
        <taxon>Bacteria</taxon>
        <taxon>Pseudomonadati</taxon>
        <taxon>Pseudomonadota</taxon>
        <taxon>Alphaproteobacteria</taxon>
        <taxon>Acetobacterales</taxon>
        <taxon>Acetobacteraceae</taxon>
        <taxon>Paeniroseomonas</taxon>
    </lineage>
</organism>
<dbReference type="SMART" id="SM00091">
    <property type="entry name" value="PAS"/>
    <property type="match status" value="2"/>
</dbReference>
<keyword evidence="12" id="KW-1185">Reference proteome</keyword>
<dbReference type="InterPro" id="IPR001610">
    <property type="entry name" value="PAC"/>
</dbReference>
<dbReference type="InterPro" id="IPR011006">
    <property type="entry name" value="CheY-like_superfamily"/>
</dbReference>
<dbReference type="CDD" id="cd16919">
    <property type="entry name" value="HATPase_CckA-like"/>
    <property type="match status" value="1"/>
</dbReference>
<protein>
    <recommendedName>
        <fullName evidence="2">histidine kinase</fullName>
        <ecNumber evidence="2">2.7.13.3</ecNumber>
    </recommendedName>
</protein>
<reference evidence="12" key="1">
    <citation type="journal article" date="2019" name="Int. J. Syst. Evol. Microbiol.">
        <title>The Global Catalogue of Microorganisms (GCM) 10K type strain sequencing project: providing services to taxonomists for standard genome sequencing and annotation.</title>
        <authorList>
            <consortium name="The Broad Institute Genomics Platform"/>
            <consortium name="The Broad Institute Genome Sequencing Center for Infectious Disease"/>
            <person name="Wu L."/>
            <person name="Ma J."/>
        </authorList>
    </citation>
    <scope>NUCLEOTIDE SEQUENCE [LARGE SCALE GENOMIC DNA]</scope>
    <source>
        <strain evidence="12">CECT 7131</strain>
    </source>
</reference>
<dbReference type="Pfam" id="PF02518">
    <property type="entry name" value="HATPase_c"/>
    <property type="match status" value="1"/>
</dbReference>
<accession>A0ABT8A587</accession>